<dbReference type="SMART" id="SM00364">
    <property type="entry name" value="LRR_BAC"/>
    <property type="match status" value="6"/>
</dbReference>
<sequence length="660" mass="74399">MDVRVWIVMLMVTPVTLFRRPAELSLCHVFQKDADCSHLNLRNIPKHLPSGIHTLDLSQNRLQNLTDDSLLSYTAIHHLKLHANQIQFIQPGVFRDMSHLHVLDLSRNSLDVYGALKTHVGPLPSVHSLDLSGNGLFTHMSDYFLRDAPVLTNLSLNGNSITKISRDTFNGSQALRNIDLHNNVIIEIEEGAFESLSDLSELDLSVNSVSCIVDFNLFQLKTLNLSRNSMSSFQTIDSDRDFELLDLDLRENKILDFPVLPRNNRLVFLDLSRNLLRSVNCSGPVDELENPKDSSFCGGKRHQDLPSLMYLDLSYNQLKSLPSAFFGSTKALETLNVSNNCLQSFRVTADGQLNSLRTLDISFNKLQDLELEEETLKALEVLHLQGNSLRVLDANIFSRLPSIQSLHLQQNRLSICPAADGCVSLAGNELRTLAVDFTLFSNLKSLDLSMNRLTALSLKDSRNTELSLISTRWQRGSQCHQLRRVGFEMKFVGLKRKKLRVSVCLLRVSVRVSVLCVCVSALRVSVRISHKSDFFVGNSNIQMKVLSTWPLNSLHSGSDKRLVLVWLLCSCMSSLTSVWTVHTIWIVLSHIINVFCKERGQNPQKDVNIPNPCPCYLSTLETAAVRISRPLNMLFVFVYFFITVRGFLSDHQTHSNSQTA</sequence>
<accession>A0A5A9N5V5</accession>
<dbReference type="Proteomes" id="UP000324632">
    <property type="component" value="Chromosome 23"/>
</dbReference>
<reference evidence="4 5" key="1">
    <citation type="journal article" date="2019" name="Mol. Ecol. Resour.">
        <title>Chromosome-level genome assembly of Triplophysa tibetana, a fish adapted to the harsh high-altitude environment of the Tibetan Plateau.</title>
        <authorList>
            <person name="Yang X."/>
            <person name="Liu H."/>
            <person name="Ma Z."/>
            <person name="Zou Y."/>
            <person name="Zou M."/>
            <person name="Mao Y."/>
            <person name="Li X."/>
            <person name="Wang H."/>
            <person name="Chen T."/>
            <person name="Wang W."/>
            <person name="Yang R."/>
        </authorList>
    </citation>
    <scope>NUCLEOTIDE SEQUENCE [LARGE SCALE GENOMIC DNA]</scope>
    <source>
        <strain evidence="4">TTIB1903HZAU</strain>
        <tissue evidence="4">Muscle</tissue>
    </source>
</reference>
<proteinExistence type="predicted"/>
<dbReference type="Pfam" id="PF13855">
    <property type="entry name" value="LRR_8"/>
    <property type="match status" value="3"/>
</dbReference>
<dbReference type="PROSITE" id="PS51450">
    <property type="entry name" value="LRR"/>
    <property type="match status" value="3"/>
</dbReference>
<dbReference type="InterPro" id="IPR050333">
    <property type="entry name" value="SLRP"/>
</dbReference>
<keyword evidence="5" id="KW-1185">Reference proteome</keyword>
<comment type="caution">
    <text evidence="4">The sequence shown here is derived from an EMBL/GenBank/DDBJ whole genome shotgun (WGS) entry which is preliminary data.</text>
</comment>
<evidence type="ECO:0000256" key="1">
    <source>
        <dbReference type="ARBA" id="ARBA00022614"/>
    </source>
</evidence>
<dbReference type="AlphaFoldDB" id="A0A5A9N5V5"/>
<evidence type="ECO:0000313" key="4">
    <source>
        <dbReference type="EMBL" id="KAA0704431.1"/>
    </source>
</evidence>
<dbReference type="SUPFAM" id="SSF52058">
    <property type="entry name" value="L domain-like"/>
    <property type="match status" value="1"/>
</dbReference>
<keyword evidence="3" id="KW-0732">Signal</keyword>
<name>A0A5A9N5V5_9TELE</name>
<dbReference type="PANTHER" id="PTHR45712">
    <property type="entry name" value="AGAP008170-PA"/>
    <property type="match status" value="1"/>
</dbReference>
<dbReference type="SMART" id="SM00369">
    <property type="entry name" value="LRR_TYP"/>
    <property type="match status" value="12"/>
</dbReference>
<gene>
    <name evidence="4" type="ORF">E1301_Tti023579</name>
</gene>
<dbReference type="InterPro" id="IPR032675">
    <property type="entry name" value="LRR_dom_sf"/>
</dbReference>
<dbReference type="PRINTS" id="PR00019">
    <property type="entry name" value="LEURICHRPT"/>
</dbReference>
<feature type="signal peptide" evidence="3">
    <location>
        <begin position="1"/>
        <end position="18"/>
    </location>
</feature>
<dbReference type="InterPro" id="IPR001611">
    <property type="entry name" value="Leu-rich_rpt"/>
</dbReference>
<organism evidence="4 5">
    <name type="scientific">Triplophysa tibetana</name>
    <dbReference type="NCBI Taxonomy" id="1572043"/>
    <lineage>
        <taxon>Eukaryota</taxon>
        <taxon>Metazoa</taxon>
        <taxon>Chordata</taxon>
        <taxon>Craniata</taxon>
        <taxon>Vertebrata</taxon>
        <taxon>Euteleostomi</taxon>
        <taxon>Actinopterygii</taxon>
        <taxon>Neopterygii</taxon>
        <taxon>Teleostei</taxon>
        <taxon>Ostariophysi</taxon>
        <taxon>Cypriniformes</taxon>
        <taxon>Nemacheilidae</taxon>
        <taxon>Triplophysa</taxon>
    </lineage>
</organism>
<dbReference type="PANTHER" id="PTHR45712:SF22">
    <property type="entry name" value="INSULIN-LIKE GROWTH FACTOR-BINDING PROTEIN COMPLEX ACID LABILE SUBUNIT"/>
    <property type="match status" value="1"/>
</dbReference>
<feature type="chain" id="PRO_5022690641" description="Leucine-rich repeat-containing protein 32" evidence="3">
    <location>
        <begin position="19"/>
        <end position="660"/>
    </location>
</feature>
<evidence type="ECO:0008006" key="6">
    <source>
        <dbReference type="Google" id="ProtNLM"/>
    </source>
</evidence>
<dbReference type="Gene3D" id="3.80.10.10">
    <property type="entry name" value="Ribonuclease Inhibitor"/>
    <property type="match status" value="3"/>
</dbReference>
<evidence type="ECO:0000256" key="3">
    <source>
        <dbReference type="SAM" id="SignalP"/>
    </source>
</evidence>
<evidence type="ECO:0000313" key="5">
    <source>
        <dbReference type="Proteomes" id="UP000324632"/>
    </source>
</evidence>
<dbReference type="EMBL" id="SOYY01000023">
    <property type="protein sequence ID" value="KAA0704431.1"/>
    <property type="molecule type" value="Genomic_DNA"/>
</dbReference>
<keyword evidence="2" id="KW-0677">Repeat</keyword>
<keyword evidence="1" id="KW-0433">Leucine-rich repeat</keyword>
<dbReference type="InterPro" id="IPR003591">
    <property type="entry name" value="Leu-rich_rpt_typical-subtyp"/>
</dbReference>
<evidence type="ECO:0000256" key="2">
    <source>
        <dbReference type="ARBA" id="ARBA00022737"/>
    </source>
</evidence>
<protein>
    <recommendedName>
        <fullName evidence="6">Leucine-rich repeat-containing protein 32</fullName>
    </recommendedName>
</protein>